<evidence type="ECO:0000256" key="1">
    <source>
        <dbReference type="SAM" id="MobiDB-lite"/>
    </source>
</evidence>
<feature type="compositionally biased region" description="Low complexity" evidence="1">
    <location>
        <begin position="203"/>
        <end position="214"/>
    </location>
</feature>
<feature type="compositionally biased region" description="Polar residues" evidence="1">
    <location>
        <begin position="147"/>
        <end position="159"/>
    </location>
</feature>
<dbReference type="Proteomes" id="UP000241462">
    <property type="component" value="Unassembled WGS sequence"/>
</dbReference>
<name>A0A2T3AAA3_9PEZI</name>
<evidence type="ECO:0000313" key="2">
    <source>
        <dbReference type="EMBL" id="PSR88639.1"/>
    </source>
</evidence>
<sequence>MPFDRIPSQYQLFTTQLNPTLLIWTWSTKRFYNNNFLSLAHQTTITQTFLSSSARNQSSNMSRSNFTPLPAFALATAHIRPRNDDGGSSIYSGSVTDGTSRPVSMYSGRSTMRLAAEDLADYASMAIHPSTLTADMDLGSLGRSASWTSAITPEPSTAAPSREGSQRTIKKRSSVRISSSLYSTHSCLDVPEPELPGCGSGSGSDSDSSSSSSSIKSPTKPKTAVERTQDLLHKVSNQWITLRDVDLPARYRAQWASDSDEIKRRCKQRQVHSHERQFEISHSHSRLRRCWLRTVEGFAACRSPEDVKLARRAKKLQKAYVKEQNKWREETLAALLATAPDPVEAERYLRGVHGDFLRVNLELDLEPIAGKSTRSRKARA</sequence>
<proteinExistence type="predicted"/>
<accession>A0A2T3AAA3</accession>
<protein>
    <submittedName>
        <fullName evidence="2">Uncharacterized protein</fullName>
    </submittedName>
</protein>
<feature type="region of interest" description="Disordered" evidence="1">
    <location>
        <begin position="147"/>
        <end position="229"/>
    </location>
</feature>
<organism evidence="2 3">
    <name type="scientific">Coniella lustricola</name>
    <dbReference type="NCBI Taxonomy" id="2025994"/>
    <lineage>
        <taxon>Eukaryota</taxon>
        <taxon>Fungi</taxon>
        <taxon>Dikarya</taxon>
        <taxon>Ascomycota</taxon>
        <taxon>Pezizomycotina</taxon>
        <taxon>Sordariomycetes</taxon>
        <taxon>Sordariomycetidae</taxon>
        <taxon>Diaporthales</taxon>
        <taxon>Schizoparmaceae</taxon>
        <taxon>Coniella</taxon>
    </lineage>
</organism>
<dbReference type="EMBL" id="KZ678426">
    <property type="protein sequence ID" value="PSR88639.1"/>
    <property type="molecule type" value="Genomic_DNA"/>
</dbReference>
<dbReference type="AlphaFoldDB" id="A0A2T3AAA3"/>
<dbReference type="InParanoid" id="A0A2T3AAA3"/>
<gene>
    <name evidence="2" type="ORF">BD289DRAFT_230503</name>
</gene>
<reference evidence="2 3" key="1">
    <citation type="journal article" date="2018" name="Mycol. Prog.">
        <title>Coniella lustricola, a new species from submerged detritus.</title>
        <authorList>
            <person name="Raudabaugh D.B."/>
            <person name="Iturriaga T."/>
            <person name="Carver A."/>
            <person name="Mondo S."/>
            <person name="Pangilinan J."/>
            <person name="Lipzen A."/>
            <person name="He G."/>
            <person name="Amirebrahimi M."/>
            <person name="Grigoriev I.V."/>
            <person name="Miller A.N."/>
        </authorList>
    </citation>
    <scope>NUCLEOTIDE SEQUENCE [LARGE SCALE GENOMIC DNA]</scope>
    <source>
        <strain evidence="2 3">B22-T-1</strain>
    </source>
</reference>
<evidence type="ECO:0000313" key="3">
    <source>
        <dbReference type="Proteomes" id="UP000241462"/>
    </source>
</evidence>
<keyword evidence="3" id="KW-1185">Reference proteome</keyword>